<dbReference type="Gene3D" id="1.25.40.10">
    <property type="entry name" value="Tetratricopeptide repeat domain"/>
    <property type="match status" value="2"/>
</dbReference>
<dbReference type="InterPro" id="IPR011990">
    <property type="entry name" value="TPR-like_helical_dom_sf"/>
</dbReference>
<dbReference type="InterPro" id="IPR019734">
    <property type="entry name" value="TPR_rpt"/>
</dbReference>
<evidence type="ECO:0000256" key="1">
    <source>
        <dbReference type="SAM" id="Phobius"/>
    </source>
</evidence>
<gene>
    <name evidence="4" type="ORF">KJ970_04785</name>
</gene>
<protein>
    <submittedName>
        <fullName evidence="4">CHAT domain-containing protein</fullName>
    </submittedName>
</protein>
<evidence type="ECO:0000259" key="2">
    <source>
        <dbReference type="Pfam" id="PF12770"/>
    </source>
</evidence>
<accession>A0A948RVA9</accession>
<evidence type="ECO:0000313" key="5">
    <source>
        <dbReference type="Proteomes" id="UP000777784"/>
    </source>
</evidence>
<keyword evidence="1" id="KW-1133">Transmembrane helix</keyword>
<sequence length="961" mass="104360">MIVNHQSAPIELKRLAGFLRGPLLLVILAAFLFYNPSAADTANPDSESAGAQILFQRHTAIMATIDSLRDASLPEQALALAATQVTTARAERDSSFLLQLMMRQGSIWSGFGQVRQAEGTLREALQLAEAQQDSAALCFVLRWLSVAVSGQGRGSEAYEMCQRLLSLAREQDSPMYEGWALVGLGWQTLSAGKAAEATELYRQAIHALRRENIADGLAWALNGMGIALGRLGAYDQALVHFRQAAAAAENIEIENSRRFVLGIVLNNLATLEFNFGDPSVAAGHFREAHELHISEGNQRAAMMPGLNAAMCLTQIGRRTEAIEAMESLAEICRREGYLDLLGSILNKLAPIYRLQGRNSDAAKVCRQSMSLGDALPTHTQAEAHIFLAQTLSMSDSCEAALAVLDKGAHLLESAPDAQFNLRLRSERGCVLRRSGRNRAALPYLLSVAGEEGKQGLSRLRLEALVTAALAYQALGKPDSALVLLEQAAADWESDRGVPLDPKWREQRGAWSRMLYTDLADLLLDDGSGLPKIEQARRAFDRLQCFKARTLMERVHGPGSPQMIPPANAPMEITTLDLLQTEGLRPGELLLDPFLGPDSSILFAVTCGECRAVRLPSEEILAPKLHLYRCMIEDPPSSANLIDLQLLNDVGKTLGQQLFGEVADLLDACDRIMIAPDGILNLLPLAELLPASQKGVPAPARLKEVVRVPSASYLVWLRRKSAAPEIDRETRILAIAAARGKDGQALPGAIDEVHQLAKSFHNVEAMIVKADSCPDLLTERLADYDLLHLAAHTDVDDNSPWRSAIQLSPGAEEGFLYADRITTLPLQARLVVLSSCSSAGGPILSGEGVLGLCTAFLSAGVPAVVATLWDVDDKSTAQFVGRFYRHLASDDNAAAALAAAQEEMQANPRTRHPYFWAGFILTGDGDIRVNLTRRVHPLGYLLGALALIMIFMILAFRMCLTK</sequence>
<name>A0A948RVA9_UNCEI</name>
<feature type="domain" description="Anaphase-promoting complex subunit 5" evidence="3">
    <location>
        <begin position="96"/>
        <end position="145"/>
    </location>
</feature>
<dbReference type="SUPFAM" id="SSF48452">
    <property type="entry name" value="TPR-like"/>
    <property type="match status" value="3"/>
</dbReference>
<dbReference type="Proteomes" id="UP000777784">
    <property type="component" value="Unassembled WGS sequence"/>
</dbReference>
<proteinExistence type="predicted"/>
<dbReference type="Pfam" id="PF12770">
    <property type="entry name" value="CHAT"/>
    <property type="match status" value="1"/>
</dbReference>
<comment type="caution">
    <text evidence="4">The sequence shown here is derived from an EMBL/GenBank/DDBJ whole genome shotgun (WGS) entry which is preliminary data.</text>
</comment>
<dbReference type="EMBL" id="JAHJDP010000026">
    <property type="protein sequence ID" value="MBU2690223.1"/>
    <property type="molecule type" value="Genomic_DNA"/>
</dbReference>
<dbReference type="AlphaFoldDB" id="A0A948RVA9"/>
<organism evidence="4 5">
    <name type="scientific">Eiseniibacteriota bacterium</name>
    <dbReference type="NCBI Taxonomy" id="2212470"/>
    <lineage>
        <taxon>Bacteria</taxon>
        <taxon>Candidatus Eiseniibacteriota</taxon>
    </lineage>
</organism>
<dbReference type="Pfam" id="PF12862">
    <property type="entry name" value="ANAPC5"/>
    <property type="match status" value="1"/>
</dbReference>
<evidence type="ECO:0000259" key="3">
    <source>
        <dbReference type="Pfam" id="PF12862"/>
    </source>
</evidence>
<dbReference type="SMART" id="SM00028">
    <property type="entry name" value="TPR"/>
    <property type="match status" value="7"/>
</dbReference>
<feature type="transmembrane region" description="Helical" evidence="1">
    <location>
        <begin position="937"/>
        <end position="959"/>
    </location>
</feature>
<feature type="domain" description="CHAT" evidence="2">
    <location>
        <begin position="649"/>
        <end position="923"/>
    </location>
</feature>
<keyword evidence="1" id="KW-0472">Membrane</keyword>
<dbReference type="InterPro" id="IPR026000">
    <property type="entry name" value="Apc5_dom"/>
</dbReference>
<dbReference type="PANTHER" id="PTHR10098">
    <property type="entry name" value="RAPSYN-RELATED"/>
    <property type="match status" value="1"/>
</dbReference>
<evidence type="ECO:0000313" key="4">
    <source>
        <dbReference type="EMBL" id="MBU2690223.1"/>
    </source>
</evidence>
<dbReference type="InterPro" id="IPR024983">
    <property type="entry name" value="CHAT_dom"/>
</dbReference>
<keyword evidence="1" id="KW-0812">Transmembrane</keyword>
<reference evidence="4" key="1">
    <citation type="submission" date="2021-05" db="EMBL/GenBank/DDBJ databases">
        <title>Energy efficiency and biological interactions define the core microbiome of deep oligotrophic groundwater.</title>
        <authorList>
            <person name="Mehrshad M."/>
            <person name="Lopez-Fernandez M."/>
            <person name="Bell E."/>
            <person name="Bernier-Latmani R."/>
            <person name="Bertilsson S."/>
            <person name="Dopson M."/>
        </authorList>
    </citation>
    <scope>NUCLEOTIDE SEQUENCE</scope>
    <source>
        <strain evidence="4">Modern_marine.mb.64</strain>
    </source>
</reference>